<dbReference type="OMA" id="WFATVIA"/>
<dbReference type="GO" id="GO:0016020">
    <property type="term" value="C:membrane"/>
    <property type="evidence" value="ECO:0007669"/>
    <property type="project" value="UniProtKB-SubCell"/>
</dbReference>
<dbReference type="PANTHER" id="PTHR43341">
    <property type="entry name" value="AMINO ACID PERMEASE"/>
    <property type="match status" value="1"/>
</dbReference>
<keyword evidence="8" id="KW-1185">Reference proteome</keyword>
<organism evidence="7 8">
    <name type="scientific">Talaromyces stipitatus (strain ATCC 10500 / CBS 375.48 / QM 6759 / NRRL 1006)</name>
    <name type="common">Penicillium stipitatum</name>
    <dbReference type="NCBI Taxonomy" id="441959"/>
    <lineage>
        <taxon>Eukaryota</taxon>
        <taxon>Fungi</taxon>
        <taxon>Dikarya</taxon>
        <taxon>Ascomycota</taxon>
        <taxon>Pezizomycotina</taxon>
        <taxon>Eurotiomycetes</taxon>
        <taxon>Eurotiomycetidae</taxon>
        <taxon>Eurotiales</taxon>
        <taxon>Trichocomaceae</taxon>
        <taxon>Talaromyces</taxon>
        <taxon>Talaromyces sect. Talaromyces</taxon>
    </lineage>
</organism>
<comment type="subcellular location">
    <subcellularLocation>
        <location evidence="1">Membrane</location>
        <topology evidence="1">Multi-pass membrane protein</topology>
    </subcellularLocation>
</comment>
<reference evidence="8" key="1">
    <citation type="journal article" date="2015" name="Genome Announc.">
        <title>Genome sequence of the AIDS-associated pathogen Penicillium marneffei (ATCC18224) and its near taxonomic relative Talaromyces stipitatus (ATCC10500).</title>
        <authorList>
            <person name="Nierman W.C."/>
            <person name="Fedorova-Abrams N.D."/>
            <person name="Andrianopoulos A."/>
        </authorList>
    </citation>
    <scope>NUCLEOTIDE SEQUENCE [LARGE SCALE GENOMIC DNA]</scope>
    <source>
        <strain evidence="8">ATCC 10500 / CBS 375.48 / QM 6759 / NRRL 1006</strain>
    </source>
</reference>
<protein>
    <submittedName>
        <fullName evidence="7">Arginine permease, putative</fullName>
    </submittedName>
</protein>
<dbReference type="Proteomes" id="UP000001745">
    <property type="component" value="Unassembled WGS sequence"/>
</dbReference>
<dbReference type="GeneID" id="8104840"/>
<dbReference type="InParanoid" id="B8M127"/>
<dbReference type="InterPro" id="IPR050524">
    <property type="entry name" value="APC_YAT"/>
</dbReference>
<dbReference type="GO" id="GO:0015171">
    <property type="term" value="F:amino acid transmembrane transporter activity"/>
    <property type="evidence" value="ECO:0007669"/>
    <property type="project" value="TreeGrafter"/>
</dbReference>
<dbReference type="HOGENOM" id="CLU_007946_12_1_1"/>
<feature type="domain" description="Amino acid permease/ SLC12A" evidence="6">
    <location>
        <begin position="46"/>
        <end position="379"/>
    </location>
</feature>
<dbReference type="Pfam" id="PF00324">
    <property type="entry name" value="AA_permease"/>
    <property type="match status" value="1"/>
</dbReference>
<evidence type="ECO:0000313" key="8">
    <source>
        <dbReference type="Proteomes" id="UP000001745"/>
    </source>
</evidence>
<evidence type="ECO:0000256" key="3">
    <source>
        <dbReference type="ARBA" id="ARBA00022989"/>
    </source>
</evidence>
<dbReference type="Gene3D" id="1.20.1740.10">
    <property type="entry name" value="Amino acid/polyamine transporter I"/>
    <property type="match status" value="1"/>
</dbReference>
<keyword evidence="3 5" id="KW-1133">Transmembrane helix</keyword>
<dbReference type="eggNOG" id="KOG1286">
    <property type="taxonomic scope" value="Eukaryota"/>
</dbReference>
<name>B8M127_TALSN</name>
<keyword evidence="2 5" id="KW-0812">Transmembrane</keyword>
<evidence type="ECO:0000256" key="5">
    <source>
        <dbReference type="SAM" id="Phobius"/>
    </source>
</evidence>
<sequence>MEDGKRIEGPVVLKPANNGDSDCTVGQMDTQSDRFGHVERRLKSRHIQFMALGGAIGTSLFLGIGSSLSTAGPANPLLGFTISGLAVCGMMLSLGEMTTWLPIPGAIPTFCSRYVDEALGFAVGWNNWYFASIVVCLEISAASVVIDYWPGAQGISPAVWITIIIIFILVLNVSAVGIFGEAEFVFTSIKLIAIIGLIILSVIVMAGGASNHEAIGFKYWNNPGAMNELSPATGAEGCFLAFFSVLVYACFTYAGVEMLAAAGGETQNPRVNMPIAFRRVAYRIVGFYVLGTLFVGCIVASNDPNLLTALAHNASGAAESPWVIGIQNAGITVLPSIINAVILTSAVSSANAMLYTGSRYLYSLARVGQAPRVLLYCIKNFYLTINVYDCFSRWFNCLSLGMNSTHPGRIAQQIAMLVTDLESAFYISWKLLKRTKVHPLEDVDLVTGKAEIDALDGDLGTEHPKTLAARLVKFI</sequence>
<feature type="transmembrane region" description="Helical" evidence="5">
    <location>
        <begin position="128"/>
        <end position="146"/>
    </location>
</feature>
<keyword evidence="4 5" id="KW-0472">Membrane</keyword>
<accession>B8M127</accession>
<evidence type="ECO:0000256" key="1">
    <source>
        <dbReference type="ARBA" id="ARBA00004141"/>
    </source>
</evidence>
<dbReference type="EMBL" id="EQ962653">
    <property type="protein sequence ID" value="EED20969.1"/>
    <property type="molecule type" value="Genomic_DNA"/>
</dbReference>
<dbReference type="PANTHER" id="PTHR43341:SF39">
    <property type="entry name" value="AMINO ACID TRANSPORTER (EUROFUNG)-RELATED"/>
    <property type="match status" value="1"/>
</dbReference>
<dbReference type="InterPro" id="IPR004841">
    <property type="entry name" value="AA-permease/SLC12A_dom"/>
</dbReference>
<dbReference type="PhylomeDB" id="B8M127"/>
<dbReference type="STRING" id="441959.B8M127"/>
<evidence type="ECO:0000313" key="7">
    <source>
        <dbReference type="EMBL" id="EED20969.1"/>
    </source>
</evidence>
<feature type="transmembrane region" description="Helical" evidence="5">
    <location>
        <begin position="158"/>
        <end position="179"/>
    </location>
</feature>
<gene>
    <name evidence="7" type="ORF">TSTA_082020</name>
</gene>
<feature type="transmembrane region" description="Helical" evidence="5">
    <location>
        <begin position="74"/>
        <end position="94"/>
    </location>
</feature>
<feature type="transmembrane region" description="Helical" evidence="5">
    <location>
        <begin position="280"/>
        <end position="301"/>
    </location>
</feature>
<proteinExistence type="predicted"/>
<evidence type="ECO:0000259" key="6">
    <source>
        <dbReference type="Pfam" id="PF00324"/>
    </source>
</evidence>
<evidence type="ECO:0000256" key="2">
    <source>
        <dbReference type="ARBA" id="ARBA00022692"/>
    </source>
</evidence>
<feature type="transmembrane region" description="Helical" evidence="5">
    <location>
        <begin position="239"/>
        <end position="260"/>
    </location>
</feature>
<dbReference type="RefSeq" id="XP_002477932.1">
    <property type="nucleotide sequence ID" value="XM_002477887.1"/>
</dbReference>
<evidence type="ECO:0000256" key="4">
    <source>
        <dbReference type="ARBA" id="ARBA00023136"/>
    </source>
</evidence>
<feature type="transmembrane region" description="Helical" evidence="5">
    <location>
        <begin position="191"/>
        <end position="210"/>
    </location>
</feature>
<feature type="transmembrane region" description="Helical" evidence="5">
    <location>
        <begin position="49"/>
        <end position="68"/>
    </location>
</feature>
<dbReference type="OrthoDB" id="3900342at2759"/>
<dbReference type="VEuPathDB" id="FungiDB:TSTA_082020"/>
<dbReference type="AlphaFoldDB" id="B8M127"/>